<organism evidence="2 3">
    <name type="scientific">Carya illinoinensis</name>
    <name type="common">Pecan</name>
    <dbReference type="NCBI Taxonomy" id="32201"/>
    <lineage>
        <taxon>Eukaryota</taxon>
        <taxon>Viridiplantae</taxon>
        <taxon>Streptophyta</taxon>
        <taxon>Embryophyta</taxon>
        <taxon>Tracheophyta</taxon>
        <taxon>Spermatophyta</taxon>
        <taxon>Magnoliopsida</taxon>
        <taxon>eudicotyledons</taxon>
        <taxon>Gunneridae</taxon>
        <taxon>Pentapetalae</taxon>
        <taxon>rosids</taxon>
        <taxon>fabids</taxon>
        <taxon>Fagales</taxon>
        <taxon>Juglandaceae</taxon>
        <taxon>Carya</taxon>
    </lineage>
</organism>
<dbReference type="Proteomes" id="UP000811246">
    <property type="component" value="Chromosome 14"/>
</dbReference>
<protein>
    <submittedName>
        <fullName evidence="2">Uncharacterized protein</fullName>
    </submittedName>
</protein>
<evidence type="ECO:0000313" key="3">
    <source>
        <dbReference type="Proteomes" id="UP000811246"/>
    </source>
</evidence>
<dbReference type="AlphaFoldDB" id="A0A922AIT8"/>
<sequence>MAIEASTTTDPVGDIEAGVGLPAVGLGVELLERSRRRRRRHNMNWAKIIIPSCLTGAIDVTLVYIQVHSDFPTAFHFLNMAMLLAFASFFVGWFINPEYMVTTKIVVNCGAFFTYTAFFIGVTTPVPLSLKIIGWLIYAISLIAVSLSFKTEIKENYDQARRHISAYFRN</sequence>
<keyword evidence="1" id="KW-0812">Transmembrane</keyword>
<feature type="transmembrane region" description="Helical" evidence="1">
    <location>
        <begin position="132"/>
        <end position="149"/>
    </location>
</feature>
<reference evidence="2" key="1">
    <citation type="submission" date="2021-01" db="EMBL/GenBank/DDBJ databases">
        <authorList>
            <person name="Lovell J.T."/>
            <person name="Bentley N."/>
            <person name="Bhattarai G."/>
            <person name="Jenkins J.W."/>
            <person name="Sreedasyam A."/>
            <person name="Alarcon Y."/>
            <person name="Bock C."/>
            <person name="Boston L."/>
            <person name="Carlson J."/>
            <person name="Cervantes K."/>
            <person name="Clermont K."/>
            <person name="Krom N."/>
            <person name="Kubenka K."/>
            <person name="Mamidi S."/>
            <person name="Mattison C."/>
            <person name="Monteros M."/>
            <person name="Pisani C."/>
            <person name="Plott C."/>
            <person name="Rajasekar S."/>
            <person name="Rhein H.S."/>
            <person name="Rohla C."/>
            <person name="Song M."/>
            <person name="Hilaire R.S."/>
            <person name="Shu S."/>
            <person name="Wells L."/>
            <person name="Wang X."/>
            <person name="Webber J."/>
            <person name="Heerema R.J."/>
            <person name="Klein P."/>
            <person name="Conner P."/>
            <person name="Grauke L."/>
            <person name="Grimwood J."/>
            <person name="Schmutz J."/>
            <person name="Randall J.J."/>
        </authorList>
    </citation>
    <scope>NUCLEOTIDE SEQUENCE</scope>
    <source>
        <tissue evidence="2">Leaf</tissue>
    </source>
</reference>
<evidence type="ECO:0000256" key="1">
    <source>
        <dbReference type="SAM" id="Phobius"/>
    </source>
</evidence>
<dbReference type="PANTHER" id="PTHR34741">
    <property type="entry name" value="IMAP FAMILY MEMBER 1, PUTATIVE-RELATED"/>
    <property type="match status" value="1"/>
</dbReference>
<dbReference type="PANTHER" id="PTHR34741:SF2">
    <property type="entry name" value="VESICLE TRANSPORT PROTEIN"/>
    <property type="match status" value="1"/>
</dbReference>
<feature type="transmembrane region" description="Helical" evidence="1">
    <location>
        <begin position="105"/>
        <end position="126"/>
    </location>
</feature>
<evidence type="ECO:0000313" key="2">
    <source>
        <dbReference type="EMBL" id="KAG6678390.1"/>
    </source>
</evidence>
<feature type="transmembrane region" description="Helical" evidence="1">
    <location>
        <begin position="45"/>
        <end position="67"/>
    </location>
</feature>
<accession>A0A922AIT8</accession>
<feature type="transmembrane region" description="Helical" evidence="1">
    <location>
        <begin position="73"/>
        <end position="93"/>
    </location>
</feature>
<keyword evidence="1" id="KW-0472">Membrane</keyword>
<keyword evidence="1" id="KW-1133">Transmembrane helix</keyword>
<gene>
    <name evidence="2" type="ORF">I3842_14G077900</name>
</gene>
<comment type="caution">
    <text evidence="2">The sequence shown here is derived from an EMBL/GenBank/DDBJ whole genome shotgun (WGS) entry which is preliminary data.</text>
</comment>
<proteinExistence type="predicted"/>
<dbReference type="EMBL" id="CM031838">
    <property type="protein sequence ID" value="KAG6678390.1"/>
    <property type="molecule type" value="Genomic_DNA"/>
</dbReference>
<name>A0A922AIT8_CARIL</name>